<gene>
    <name evidence="1" type="ORF">BD310DRAFT_979986</name>
</gene>
<keyword evidence="2" id="KW-1185">Reference proteome</keyword>
<accession>A0A4Q9PLG4</accession>
<reference evidence="1 2" key="1">
    <citation type="submission" date="2019-01" db="EMBL/GenBank/DDBJ databases">
        <title>Draft genome sequences of three monokaryotic isolates of the white-rot basidiomycete fungus Dichomitus squalens.</title>
        <authorList>
            <consortium name="DOE Joint Genome Institute"/>
            <person name="Lopez S.C."/>
            <person name="Andreopoulos B."/>
            <person name="Pangilinan J."/>
            <person name="Lipzen A."/>
            <person name="Riley R."/>
            <person name="Ahrendt S."/>
            <person name="Ng V."/>
            <person name="Barry K."/>
            <person name="Daum C."/>
            <person name="Grigoriev I.V."/>
            <person name="Hilden K.S."/>
            <person name="Makela M.R."/>
            <person name="de Vries R.P."/>
        </authorList>
    </citation>
    <scope>NUCLEOTIDE SEQUENCE [LARGE SCALE GENOMIC DNA]</scope>
    <source>
        <strain evidence="1 2">CBS 464.89</strain>
    </source>
</reference>
<evidence type="ECO:0000313" key="1">
    <source>
        <dbReference type="EMBL" id="TBU54966.1"/>
    </source>
</evidence>
<proteinExistence type="predicted"/>
<dbReference type="Proteomes" id="UP000292082">
    <property type="component" value="Unassembled WGS sequence"/>
</dbReference>
<name>A0A4Q9PLG4_9APHY</name>
<sequence>MTPEELGFDSTADIAKDYIVAELRGWASSLRSTYLRKQAPGAMNKTSEEWPTHELTFQGRTLYVSKPTFASSSLYSRCTRGYCAMEKVTGIDGVIAYHLRGPLQKGWTGYY</sequence>
<dbReference type="EMBL" id="ML145178">
    <property type="protein sequence ID" value="TBU54966.1"/>
    <property type="molecule type" value="Genomic_DNA"/>
</dbReference>
<organism evidence="1 2">
    <name type="scientific">Dichomitus squalens</name>
    <dbReference type="NCBI Taxonomy" id="114155"/>
    <lineage>
        <taxon>Eukaryota</taxon>
        <taxon>Fungi</taxon>
        <taxon>Dikarya</taxon>
        <taxon>Basidiomycota</taxon>
        <taxon>Agaricomycotina</taxon>
        <taxon>Agaricomycetes</taxon>
        <taxon>Polyporales</taxon>
        <taxon>Polyporaceae</taxon>
        <taxon>Dichomitus</taxon>
    </lineage>
</organism>
<dbReference type="AlphaFoldDB" id="A0A4Q9PLG4"/>
<evidence type="ECO:0000313" key="2">
    <source>
        <dbReference type="Proteomes" id="UP000292082"/>
    </source>
</evidence>
<protein>
    <submittedName>
        <fullName evidence="1">Uncharacterized protein</fullName>
    </submittedName>
</protein>